<feature type="compositionally biased region" description="Low complexity" evidence="6">
    <location>
        <begin position="284"/>
        <end position="296"/>
    </location>
</feature>
<dbReference type="OrthoDB" id="5022096at2759"/>
<dbReference type="Pfam" id="PF20684">
    <property type="entry name" value="Fung_rhodopsin"/>
    <property type="match status" value="1"/>
</dbReference>
<dbReference type="PANTHER" id="PTHR33048:SF31">
    <property type="entry name" value="INTEGRAL MEMBRANE PROTEIN"/>
    <property type="match status" value="1"/>
</dbReference>
<feature type="transmembrane region" description="Helical" evidence="7">
    <location>
        <begin position="128"/>
        <end position="156"/>
    </location>
</feature>
<dbReference type="STRING" id="1388766.A0A017S846"/>
<feature type="transmembrane region" description="Helical" evidence="7">
    <location>
        <begin position="212"/>
        <end position="232"/>
    </location>
</feature>
<feature type="transmembrane region" description="Helical" evidence="7">
    <location>
        <begin position="244"/>
        <end position="266"/>
    </location>
</feature>
<keyword evidence="4 7" id="KW-0472">Membrane</keyword>
<accession>A0A017S846</accession>
<organism evidence="9 10">
    <name type="scientific">Aspergillus ruber (strain CBS 135680)</name>
    <dbReference type="NCBI Taxonomy" id="1388766"/>
    <lineage>
        <taxon>Eukaryota</taxon>
        <taxon>Fungi</taxon>
        <taxon>Dikarya</taxon>
        <taxon>Ascomycota</taxon>
        <taxon>Pezizomycotina</taxon>
        <taxon>Eurotiomycetes</taxon>
        <taxon>Eurotiomycetidae</taxon>
        <taxon>Eurotiales</taxon>
        <taxon>Aspergillaceae</taxon>
        <taxon>Aspergillus</taxon>
        <taxon>Aspergillus subgen. Aspergillus</taxon>
    </lineage>
</organism>
<reference evidence="10" key="1">
    <citation type="journal article" date="2014" name="Nat. Commun.">
        <title>Genomic adaptations of the halophilic Dead Sea filamentous fungus Eurotium rubrum.</title>
        <authorList>
            <person name="Kis-Papo T."/>
            <person name="Weig A.R."/>
            <person name="Riley R."/>
            <person name="Persoh D."/>
            <person name="Salamov A."/>
            <person name="Sun H."/>
            <person name="Lipzen A."/>
            <person name="Wasser S.P."/>
            <person name="Rambold G."/>
            <person name="Grigoriev I.V."/>
            <person name="Nevo E."/>
        </authorList>
    </citation>
    <scope>NUCLEOTIDE SEQUENCE [LARGE SCALE GENOMIC DNA]</scope>
    <source>
        <strain evidence="10">CBS 135680</strain>
    </source>
</reference>
<name>A0A017S846_ASPRC</name>
<evidence type="ECO:0000256" key="4">
    <source>
        <dbReference type="ARBA" id="ARBA00023136"/>
    </source>
</evidence>
<dbReference type="HOGENOM" id="CLU_028200_3_4_1"/>
<feature type="transmembrane region" description="Helical" evidence="7">
    <location>
        <begin position="44"/>
        <end position="70"/>
    </location>
</feature>
<feature type="domain" description="Rhodopsin" evidence="8">
    <location>
        <begin position="28"/>
        <end position="274"/>
    </location>
</feature>
<dbReference type="GO" id="GO:0016020">
    <property type="term" value="C:membrane"/>
    <property type="evidence" value="ECO:0007669"/>
    <property type="project" value="UniProtKB-SubCell"/>
</dbReference>
<feature type="compositionally biased region" description="Polar residues" evidence="6">
    <location>
        <begin position="297"/>
        <end position="318"/>
    </location>
</feature>
<dbReference type="RefSeq" id="XP_040636896.1">
    <property type="nucleotide sequence ID" value="XM_040782524.1"/>
</dbReference>
<evidence type="ECO:0000259" key="8">
    <source>
        <dbReference type="Pfam" id="PF20684"/>
    </source>
</evidence>
<comment type="subcellular location">
    <subcellularLocation>
        <location evidence="1">Membrane</location>
        <topology evidence="1">Multi-pass membrane protein</topology>
    </subcellularLocation>
</comment>
<evidence type="ECO:0000313" key="10">
    <source>
        <dbReference type="Proteomes" id="UP000019804"/>
    </source>
</evidence>
<evidence type="ECO:0000256" key="7">
    <source>
        <dbReference type="SAM" id="Phobius"/>
    </source>
</evidence>
<dbReference type="PANTHER" id="PTHR33048">
    <property type="entry name" value="PTH11-LIKE INTEGRAL MEMBRANE PROTEIN (AFU_ORTHOLOGUE AFUA_5G11245)"/>
    <property type="match status" value="1"/>
</dbReference>
<evidence type="ECO:0000256" key="5">
    <source>
        <dbReference type="ARBA" id="ARBA00038359"/>
    </source>
</evidence>
<dbReference type="GeneID" id="63697648"/>
<dbReference type="EMBL" id="KK088433">
    <property type="protein sequence ID" value="EYE93208.1"/>
    <property type="molecule type" value="Genomic_DNA"/>
</dbReference>
<sequence length="361" mass="39834">MAIIADDAPNLAGSVITLTILAFMTYGMRMYCRISRKSWGAEDWIMTVAVVPFCVLVAGCLGGAFNGIGIHNWRLQQPENVKYQAGGQKFFLIFEVGYCAAIIPIKLSISWMLIRVAEGRKMYIYTQYAVIALFTTMNIIALIFILVNCIPVEAAWDTSLLEKGGHCQPAHVLTDVYYATTAVNIVTDWLTALMPIPLLWHVKLNHAAKVSIVGLMSLGILASVSACVRLKYTVNLTNQTDYLFAVANVVIWGFAENAVGMIVGNISTLRPLFRSLLDHTVRKPGYGSRSRGGPSKLASSYELSQNGKSGNNFTTTLSEVRDGHGTRRNSQLSDDDSRKLIFQGHDNRDILVSRQINIAYD</sequence>
<evidence type="ECO:0000256" key="6">
    <source>
        <dbReference type="SAM" id="MobiDB-lite"/>
    </source>
</evidence>
<dbReference type="InterPro" id="IPR049326">
    <property type="entry name" value="Rhodopsin_dom_fungi"/>
</dbReference>
<proteinExistence type="inferred from homology"/>
<dbReference type="AlphaFoldDB" id="A0A017S846"/>
<comment type="similarity">
    <text evidence="5">Belongs to the SAT4 family.</text>
</comment>
<keyword evidence="2 7" id="KW-0812">Transmembrane</keyword>
<evidence type="ECO:0000256" key="3">
    <source>
        <dbReference type="ARBA" id="ARBA00022989"/>
    </source>
</evidence>
<feature type="region of interest" description="Disordered" evidence="6">
    <location>
        <begin position="284"/>
        <end position="334"/>
    </location>
</feature>
<gene>
    <name evidence="9" type="ORF">EURHEDRAFT_414784</name>
</gene>
<keyword evidence="10" id="KW-1185">Reference proteome</keyword>
<protein>
    <recommendedName>
        <fullName evidence="8">Rhodopsin domain-containing protein</fullName>
    </recommendedName>
</protein>
<feature type="transmembrane region" description="Helical" evidence="7">
    <location>
        <begin position="12"/>
        <end position="32"/>
    </location>
</feature>
<dbReference type="Proteomes" id="UP000019804">
    <property type="component" value="Unassembled WGS sequence"/>
</dbReference>
<feature type="transmembrane region" description="Helical" evidence="7">
    <location>
        <begin position="90"/>
        <end position="116"/>
    </location>
</feature>
<evidence type="ECO:0000256" key="2">
    <source>
        <dbReference type="ARBA" id="ARBA00022692"/>
    </source>
</evidence>
<evidence type="ECO:0000313" key="9">
    <source>
        <dbReference type="EMBL" id="EYE93208.1"/>
    </source>
</evidence>
<keyword evidence="3 7" id="KW-1133">Transmembrane helix</keyword>
<evidence type="ECO:0000256" key="1">
    <source>
        <dbReference type="ARBA" id="ARBA00004141"/>
    </source>
</evidence>
<dbReference type="InterPro" id="IPR052337">
    <property type="entry name" value="SAT4-like"/>
</dbReference>